<keyword evidence="4" id="KW-1185">Reference proteome</keyword>
<keyword evidence="2" id="KW-1133">Transmembrane helix</keyword>
<evidence type="ECO:0000256" key="2">
    <source>
        <dbReference type="SAM" id="Phobius"/>
    </source>
</evidence>
<protein>
    <submittedName>
        <fullName evidence="3">Uncharacterized protein</fullName>
    </submittedName>
</protein>
<comment type="caution">
    <text evidence="3">The sequence shown here is derived from an EMBL/GenBank/DDBJ whole genome shotgun (WGS) entry which is preliminary data.</text>
</comment>
<evidence type="ECO:0000313" key="3">
    <source>
        <dbReference type="EMBL" id="MFC3614738.1"/>
    </source>
</evidence>
<evidence type="ECO:0000313" key="4">
    <source>
        <dbReference type="Proteomes" id="UP001595629"/>
    </source>
</evidence>
<dbReference type="RefSeq" id="WP_386736011.1">
    <property type="nucleotide sequence ID" value="NZ_JBHRXI010000012.1"/>
</dbReference>
<feature type="transmembrane region" description="Helical" evidence="2">
    <location>
        <begin position="7"/>
        <end position="26"/>
    </location>
</feature>
<gene>
    <name evidence="3" type="ORF">ACFORG_13270</name>
</gene>
<feature type="transmembrane region" description="Helical" evidence="2">
    <location>
        <begin position="32"/>
        <end position="52"/>
    </location>
</feature>
<keyword evidence="2" id="KW-0812">Transmembrane</keyword>
<feature type="region of interest" description="Disordered" evidence="1">
    <location>
        <begin position="61"/>
        <end position="86"/>
    </location>
</feature>
<dbReference type="EMBL" id="JBHRXI010000012">
    <property type="protein sequence ID" value="MFC3614738.1"/>
    <property type="molecule type" value="Genomic_DNA"/>
</dbReference>
<dbReference type="Proteomes" id="UP001595629">
    <property type="component" value="Unassembled WGS sequence"/>
</dbReference>
<name>A0ABV7TKM2_9RHOB</name>
<accession>A0ABV7TKM2</accession>
<proteinExistence type="predicted"/>
<keyword evidence="2" id="KW-0472">Membrane</keyword>
<evidence type="ECO:0000256" key="1">
    <source>
        <dbReference type="SAM" id="MobiDB-lite"/>
    </source>
</evidence>
<organism evidence="3 4">
    <name type="scientific">Lutimaribacter marinistellae</name>
    <dbReference type="NCBI Taxonomy" id="1820329"/>
    <lineage>
        <taxon>Bacteria</taxon>
        <taxon>Pseudomonadati</taxon>
        <taxon>Pseudomonadota</taxon>
        <taxon>Alphaproteobacteria</taxon>
        <taxon>Rhodobacterales</taxon>
        <taxon>Roseobacteraceae</taxon>
        <taxon>Lutimaribacter</taxon>
    </lineage>
</organism>
<reference evidence="4" key="1">
    <citation type="journal article" date="2019" name="Int. J. Syst. Evol. Microbiol.">
        <title>The Global Catalogue of Microorganisms (GCM) 10K type strain sequencing project: providing services to taxonomists for standard genome sequencing and annotation.</title>
        <authorList>
            <consortium name="The Broad Institute Genomics Platform"/>
            <consortium name="The Broad Institute Genome Sequencing Center for Infectious Disease"/>
            <person name="Wu L."/>
            <person name="Ma J."/>
        </authorList>
    </citation>
    <scope>NUCLEOTIDE SEQUENCE [LARGE SCALE GENOMIC DNA]</scope>
    <source>
        <strain evidence="4">KCTC 42911</strain>
    </source>
</reference>
<sequence>MTKLVAIVNVIAWSGFWAFGYLAISAEGLTSGQLVIAAVLAFAGLVTGILAYMRLVRASEESGYAKRSNQLDAATRERAQSEGSGT</sequence>